<evidence type="ECO:0000256" key="9">
    <source>
        <dbReference type="ARBA" id="ARBA00022679"/>
    </source>
</evidence>
<evidence type="ECO:0000313" key="20">
    <source>
        <dbReference type="EMBL" id="TVV74977.1"/>
    </source>
</evidence>
<dbReference type="PANTHER" id="PTHR34148">
    <property type="entry name" value="ADENOSYLCOBINAMIDE-GDP RIBAZOLETRANSFERASE"/>
    <property type="match status" value="1"/>
</dbReference>
<comment type="cofactor">
    <cofactor evidence="1 19">
        <name>Mg(2+)</name>
        <dbReference type="ChEBI" id="CHEBI:18420"/>
    </cofactor>
</comment>
<evidence type="ECO:0000256" key="7">
    <source>
        <dbReference type="ARBA" id="ARBA00022475"/>
    </source>
</evidence>
<comment type="subcellular location">
    <subcellularLocation>
        <location evidence="2 19">Cell membrane</location>
        <topology evidence="2 19">Multi-pass membrane protein</topology>
    </subcellularLocation>
</comment>
<evidence type="ECO:0000256" key="10">
    <source>
        <dbReference type="ARBA" id="ARBA00022692"/>
    </source>
</evidence>
<evidence type="ECO:0000256" key="14">
    <source>
        <dbReference type="ARBA" id="ARBA00025228"/>
    </source>
</evidence>
<feature type="transmembrane region" description="Helical" evidence="19">
    <location>
        <begin position="96"/>
        <end position="115"/>
    </location>
</feature>
<feature type="transmembrane region" description="Helical" evidence="19">
    <location>
        <begin position="33"/>
        <end position="50"/>
    </location>
</feature>
<dbReference type="OrthoDB" id="9794626at2"/>
<dbReference type="GO" id="GO:0008818">
    <property type="term" value="F:cobalamin 5'-phosphate synthase activity"/>
    <property type="evidence" value="ECO:0007669"/>
    <property type="project" value="UniProtKB-UniRule"/>
</dbReference>
<keyword evidence="7 19" id="KW-1003">Cell membrane</keyword>
<dbReference type="EMBL" id="VNIM01000026">
    <property type="protein sequence ID" value="TVV74977.1"/>
    <property type="molecule type" value="Genomic_DNA"/>
</dbReference>
<dbReference type="PANTHER" id="PTHR34148:SF1">
    <property type="entry name" value="ADENOSYLCOBINAMIDE-GDP RIBAZOLETRANSFERASE"/>
    <property type="match status" value="1"/>
</dbReference>
<keyword evidence="10 19" id="KW-0812">Transmembrane</keyword>
<dbReference type="GO" id="GO:0005886">
    <property type="term" value="C:plasma membrane"/>
    <property type="evidence" value="ECO:0007669"/>
    <property type="project" value="UniProtKB-SubCell"/>
</dbReference>
<comment type="pathway">
    <text evidence="3 19">Cofactor biosynthesis; adenosylcobalamin biosynthesis; adenosylcobalamin from cob(II)yrinate a,c-diamide: step 7/7.</text>
</comment>
<keyword evidence="13 19" id="KW-0472">Membrane</keyword>
<dbReference type="GO" id="GO:0009236">
    <property type="term" value="P:cobalamin biosynthetic process"/>
    <property type="evidence" value="ECO:0007669"/>
    <property type="project" value="UniProtKB-UniRule"/>
</dbReference>
<gene>
    <name evidence="19 20" type="primary">cobS</name>
    <name evidence="20" type="ORF">FOY91_08340</name>
</gene>
<dbReference type="NCBIfam" id="TIGR00317">
    <property type="entry name" value="cobS"/>
    <property type="match status" value="1"/>
</dbReference>
<evidence type="ECO:0000256" key="1">
    <source>
        <dbReference type="ARBA" id="ARBA00001946"/>
    </source>
</evidence>
<evidence type="ECO:0000256" key="19">
    <source>
        <dbReference type="HAMAP-Rule" id="MF_00719"/>
    </source>
</evidence>
<evidence type="ECO:0000256" key="15">
    <source>
        <dbReference type="ARBA" id="ARBA00032605"/>
    </source>
</evidence>
<evidence type="ECO:0000256" key="18">
    <source>
        <dbReference type="ARBA" id="ARBA00049504"/>
    </source>
</evidence>
<reference evidence="20 21" key="1">
    <citation type="submission" date="2019-07" db="EMBL/GenBank/DDBJ databases">
        <title>Sphingomonas solaris sp. nov., isolated from a solar panel from Boston, Massachusetts.</title>
        <authorList>
            <person name="Tanner K."/>
            <person name="Pascual J."/>
            <person name="Mancuso C."/>
            <person name="Pereto J."/>
            <person name="Khalil A."/>
            <person name="Vilanova C."/>
        </authorList>
    </citation>
    <scope>NUCLEOTIDE SEQUENCE [LARGE SCALE GENOMIC DNA]</scope>
    <source>
        <strain evidence="20 21">R4DWN</strain>
    </source>
</reference>
<evidence type="ECO:0000256" key="3">
    <source>
        <dbReference type="ARBA" id="ARBA00004663"/>
    </source>
</evidence>
<comment type="function">
    <text evidence="14 19">Joins adenosylcobinamide-GDP and alpha-ribazole to generate adenosylcobalamin (Ado-cobalamin). Also synthesizes adenosylcobalamin 5'-phosphate from adenosylcobinamide-GDP and alpha-ribazole 5'-phosphate.</text>
</comment>
<dbReference type="AlphaFoldDB" id="A0A558R6G9"/>
<evidence type="ECO:0000256" key="2">
    <source>
        <dbReference type="ARBA" id="ARBA00004651"/>
    </source>
</evidence>
<evidence type="ECO:0000256" key="16">
    <source>
        <dbReference type="ARBA" id="ARBA00032853"/>
    </source>
</evidence>
<evidence type="ECO:0000256" key="4">
    <source>
        <dbReference type="ARBA" id="ARBA00010561"/>
    </source>
</evidence>
<keyword evidence="12 19" id="KW-1133">Transmembrane helix</keyword>
<accession>A0A558R6G9</accession>
<evidence type="ECO:0000313" key="21">
    <source>
        <dbReference type="Proteomes" id="UP000318681"/>
    </source>
</evidence>
<keyword evidence="11 19" id="KW-0460">Magnesium</keyword>
<comment type="catalytic activity">
    <reaction evidence="17 19">
        <text>alpha-ribazole + adenosylcob(III)inamide-GDP = adenosylcob(III)alamin + GMP + H(+)</text>
        <dbReference type="Rhea" id="RHEA:16049"/>
        <dbReference type="ChEBI" id="CHEBI:10329"/>
        <dbReference type="ChEBI" id="CHEBI:15378"/>
        <dbReference type="ChEBI" id="CHEBI:18408"/>
        <dbReference type="ChEBI" id="CHEBI:58115"/>
        <dbReference type="ChEBI" id="CHEBI:60487"/>
        <dbReference type="EC" id="2.7.8.26"/>
    </reaction>
</comment>
<evidence type="ECO:0000256" key="6">
    <source>
        <dbReference type="ARBA" id="ARBA00015850"/>
    </source>
</evidence>
<organism evidence="20 21">
    <name type="scientific">Alterirhizorhabdus solaris</name>
    <dbReference type="NCBI Taxonomy" id="2529389"/>
    <lineage>
        <taxon>Bacteria</taxon>
        <taxon>Pseudomonadati</taxon>
        <taxon>Pseudomonadota</taxon>
        <taxon>Alphaproteobacteria</taxon>
        <taxon>Sphingomonadales</taxon>
        <taxon>Rhizorhabdaceae</taxon>
        <taxon>Alterirhizorhabdus</taxon>
    </lineage>
</organism>
<evidence type="ECO:0000256" key="12">
    <source>
        <dbReference type="ARBA" id="ARBA00022989"/>
    </source>
</evidence>
<evidence type="ECO:0000256" key="11">
    <source>
        <dbReference type="ARBA" id="ARBA00022842"/>
    </source>
</evidence>
<sequence length="237" mass="23999">MRRLIVAIGFLTRLPVPIVVADADDFAGAIRCYPLVGLLVGAGVASAGWLGTMIDPWAGALAALAAWVAITGALHLDGLADLADGLGAAHGDRTRLLAVMADPHVGSFGVVALVLQLLAKLVLLHAVAPIGWVPLMLVPFAARIGPLAWARWLPPLKPGGLGASVAAAVRRRDLTGWALLLAAGAVAAPALLATPLLIGAIGLWLRRRLGGITGDAHGAGIELVETGLLVALATSAA</sequence>
<name>A0A558R6G9_9SPHN</name>
<keyword evidence="9 19" id="KW-0808">Transferase</keyword>
<feature type="transmembrane region" description="Helical" evidence="19">
    <location>
        <begin position="177"/>
        <end position="205"/>
    </location>
</feature>
<evidence type="ECO:0000256" key="5">
    <source>
        <dbReference type="ARBA" id="ARBA00013200"/>
    </source>
</evidence>
<comment type="catalytic activity">
    <reaction evidence="18 19">
        <text>alpha-ribazole 5'-phosphate + adenosylcob(III)inamide-GDP = adenosylcob(III)alamin 5'-phosphate + GMP + H(+)</text>
        <dbReference type="Rhea" id="RHEA:23560"/>
        <dbReference type="ChEBI" id="CHEBI:15378"/>
        <dbReference type="ChEBI" id="CHEBI:57918"/>
        <dbReference type="ChEBI" id="CHEBI:58115"/>
        <dbReference type="ChEBI" id="CHEBI:60487"/>
        <dbReference type="ChEBI" id="CHEBI:60493"/>
        <dbReference type="EC" id="2.7.8.26"/>
    </reaction>
</comment>
<protein>
    <recommendedName>
        <fullName evidence="6 19">Adenosylcobinamide-GDP ribazoletransferase</fullName>
        <ecNumber evidence="5 19">2.7.8.26</ecNumber>
    </recommendedName>
    <alternativeName>
        <fullName evidence="16 19">Cobalamin synthase</fullName>
    </alternativeName>
    <alternativeName>
        <fullName evidence="15 19">Cobalamin-5'-phosphate synthase</fullName>
    </alternativeName>
</protein>
<evidence type="ECO:0000256" key="17">
    <source>
        <dbReference type="ARBA" id="ARBA00048623"/>
    </source>
</evidence>
<comment type="similarity">
    <text evidence="4 19">Belongs to the CobS family.</text>
</comment>
<dbReference type="Pfam" id="PF02654">
    <property type="entry name" value="CobS"/>
    <property type="match status" value="1"/>
</dbReference>
<proteinExistence type="inferred from homology"/>
<dbReference type="GO" id="GO:0051073">
    <property type="term" value="F:adenosylcobinamide-GDP ribazoletransferase activity"/>
    <property type="evidence" value="ECO:0007669"/>
    <property type="project" value="UniProtKB-UniRule"/>
</dbReference>
<feature type="transmembrane region" description="Helical" evidence="19">
    <location>
        <begin position="122"/>
        <end position="142"/>
    </location>
</feature>
<keyword evidence="8 19" id="KW-0169">Cobalamin biosynthesis</keyword>
<dbReference type="EC" id="2.7.8.26" evidence="5 19"/>
<dbReference type="InterPro" id="IPR003805">
    <property type="entry name" value="CobS"/>
</dbReference>
<comment type="caution">
    <text evidence="20">The sequence shown here is derived from an EMBL/GenBank/DDBJ whole genome shotgun (WGS) entry which is preliminary data.</text>
</comment>
<dbReference type="HAMAP" id="MF_00719">
    <property type="entry name" value="CobS"/>
    <property type="match status" value="1"/>
</dbReference>
<keyword evidence="21" id="KW-1185">Reference proteome</keyword>
<dbReference type="UniPathway" id="UPA00148">
    <property type="reaction ID" value="UER00238"/>
</dbReference>
<evidence type="ECO:0000256" key="8">
    <source>
        <dbReference type="ARBA" id="ARBA00022573"/>
    </source>
</evidence>
<feature type="transmembrane region" description="Helical" evidence="19">
    <location>
        <begin position="57"/>
        <end position="76"/>
    </location>
</feature>
<dbReference type="RefSeq" id="WP_145150013.1">
    <property type="nucleotide sequence ID" value="NZ_VNIM01000026.1"/>
</dbReference>
<dbReference type="Proteomes" id="UP000318681">
    <property type="component" value="Unassembled WGS sequence"/>
</dbReference>
<evidence type="ECO:0000256" key="13">
    <source>
        <dbReference type="ARBA" id="ARBA00023136"/>
    </source>
</evidence>